<dbReference type="PROSITE" id="PS00134">
    <property type="entry name" value="TRYPSIN_HIS"/>
    <property type="match status" value="1"/>
</dbReference>
<dbReference type="GO" id="GO:0006508">
    <property type="term" value="P:proteolysis"/>
    <property type="evidence" value="ECO:0007669"/>
    <property type="project" value="InterPro"/>
</dbReference>
<dbReference type="GO" id="GO:0006032">
    <property type="term" value="P:chitin catabolic process"/>
    <property type="evidence" value="ECO:0007669"/>
    <property type="project" value="TreeGrafter"/>
</dbReference>
<reference evidence="13 14" key="1">
    <citation type="journal article" date="2023" name="Insect Mol. Biol.">
        <title>Genome sequencing provides insights into the evolution of gene families encoding plant cell wall-degrading enzymes in longhorned beetles.</title>
        <authorList>
            <person name="Shin N.R."/>
            <person name="Okamura Y."/>
            <person name="Kirsch R."/>
            <person name="Pauchet Y."/>
        </authorList>
    </citation>
    <scope>NUCLEOTIDE SEQUENCE [LARGE SCALE GENOMIC DNA]</scope>
    <source>
        <strain evidence="13">EAD_L_NR</strain>
    </source>
</reference>
<dbReference type="PROSITE" id="PS50923">
    <property type="entry name" value="SUSHI"/>
    <property type="match status" value="2"/>
</dbReference>
<evidence type="ECO:0000259" key="11">
    <source>
        <dbReference type="PROSITE" id="PS50923"/>
    </source>
</evidence>
<organism evidence="13 14">
    <name type="scientific">Exocentrus adspersus</name>
    <dbReference type="NCBI Taxonomy" id="1586481"/>
    <lineage>
        <taxon>Eukaryota</taxon>
        <taxon>Metazoa</taxon>
        <taxon>Ecdysozoa</taxon>
        <taxon>Arthropoda</taxon>
        <taxon>Hexapoda</taxon>
        <taxon>Insecta</taxon>
        <taxon>Pterygota</taxon>
        <taxon>Neoptera</taxon>
        <taxon>Endopterygota</taxon>
        <taxon>Coleoptera</taxon>
        <taxon>Polyphaga</taxon>
        <taxon>Cucujiformia</taxon>
        <taxon>Chrysomeloidea</taxon>
        <taxon>Cerambycidae</taxon>
        <taxon>Lamiinae</taxon>
        <taxon>Acanthocinini</taxon>
        <taxon>Exocentrus</taxon>
    </lineage>
</organism>
<name>A0AAV8VJP2_9CUCU</name>
<gene>
    <name evidence="13" type="ORF">NQ315_011399</name>
</gene>
<protein>
    <submittedName>
        <fullName evidence="13">Uncharacterized protein</fullName>
    </submittedName>
</protein>
<dbReference type="FunFam" id="3.10.50.10:FF:000003">
    <property type="entry name" value="Class V chitinase CHIT5b"/>
    <property type="match status" value="1"/>
</dbReference>
<dbReference type="Gene3D" id="2.10.70.10">
    <property type="entry name" value="Complement Module, domain 1"/>
    <property type="match status" value="1"/>
</dbReference>
<dbReference type="InterPro" id="IPR050314">
    <property type="entry name" value="Glycosyl_Hydrlase_18"/>
</dbReference>
<evidence type="ECO:0000313" key="13">
    <source>
        <dbReference type="EMBL" id="KAJ8914458.1"/>
    </source>
</evidence>
<dbReference type="InterPro" id="IPR017853">
    <property type="entry name" value="GH"/>
</dbReference>
<evidence type="ECO:0000256" key="9">
    <source>
        <dbReference type="SAM" id="MobiDB-lite"/>
    </source>
</evidence>
<dbReference type="Pfam" id="PF00089">
    <property type="entry name" value="Trypsin"/>
    <property type="match status" value="1"/>
</dbReference>
<dbReference type="PROSITE" id="PS50240">
    <property type="entry name" value="TRYPSIN_DOM"/>
    <property type="match status" value="1"/>
</dbReference>
<feature type="domain" description="Sushi" evidence="11">
    <location>
        <begin position="65"/>
        <end position="133"/>
    </location>
</feature>
<feature type="region of interest" description="Disordered" evidence="9">
    <location>
        <begin position="541"/>
        <end position="574"/>
    </location>
</feature>
<keyword evidence="6" id="KW-0325">Glycoprotein</keyword>
<dbReference type="Proteomes" id="UP001159042">
    <property type="component" value="Unassembled WGS sequence"/>
</dbReference>
<feature type="domain" description="GH18" evidence="12">
    <location>
        <begin position="580"/>
        <end position="926"/>
    </location>
</feature>
<dbReference type="PANTHER" id="PTHR11177:SF360">
    <property type="entry name" value="CHITINASE 4-RELATED"/>
    <property type="match status" value="1"/>
</dbReference>
<sequence>CTLPPFPEHGKWKVLLGQQKEPGEKILKNNGIKYDCNLGYRLSQISSYLICDDKWGAVKFPECEVLCPPLSSTPTTKLRCTDKRGFEINCNEATEGTYLTFNCTDFYETPFGYKKTLFCSEGSWNFPKPVCEPVCGKIIDNDAKPLIYGGTPNKKLKYPWVTAVYKKINDTYQNICGGSILSLSIIVTAAHCVTNDFGDVLPKENFVIGVGKIHNKYKALEDNYAQYLELSKIIVHDNYRGDRKRFLGDIAILVTQETIVLNEVVQPICFIDVNNKPLHVGSRGVVSGWGKTEDGLPSEVLRTLEMPYKYETTCAQELPPDWADKYYMGDKICAGYHNRNISVCSGDSGSGLAFKDTDDNRYYLHGLVSLGPTTKDNECDIQQNALYTRIATYYEFVDRALSKYAIEVEDCRLPSYPQNGKWAIDKQQRKPGDAVSSNTVLRISCNLGYKLSSLKASIECGKAHLMPTCQVLCPPVAFPKGTNFQCISKTGKSINCLEAVDGATLTYSCPKGYQFPEGTTGIRSCIEGSWGLPQPTCVQEDAGKRPTTVSPDSVSSVTTQTVSLPPLTPSSTGGEENQSVMVICVYAATRYHETNVDPDDLDSSLCTHVIYSYVELNADGSLKVQGSPIPLGGTKSLFHKVADMKKRNPKLKIMLTVKGSGDKNAEYPTMAADAEKRNTFIRSAISFMEIYKFDGLDIQWNVPDVDHRNLYISLLKEVKEAFEPKGILLSASVYISPTYIGYETEKMYKILDWINVLNYDNYDATSRYTGQYSAFKSSSLEDGWEQDILNLVVAGKNWQDRGFKKDKIVLSIAFYGRYFTLQDPKKHGIHAPTVPGESDVLTYSEICQKYSNNKWRRVWDDQQKNPYKYSGNKWFGYEDPESVKIKANYISQEGYLGIYVYSIEADDVQGKCGPKQSLLKYINAEL</sequence>
<keyword evidence="3" id="KW-0732">Signal</keyword>
<dbReference type="SUPFAM" id="SSF57535">
    <property type="entry name" value="Complement control module/SCR domain"/>
    <property type="match status" value="2"/>
</dbReference>
<comment type="subcellular location">
    <subcellularLocation>
        <location evidence="1">Secreted</location>
    </subcellularLocation>
</comment>
<evidence type="ECO:0000256" key="5">
    <source>
        <dbReference type="ARBA" id="ARBA00023157"/>
    </source>
</evidence>
<dbReference type="SUPFAM" id="SSF54556">
    <property type="entry name" value="Chitinase insertion domain"/>
    <property type="match status" value="1"/>
</dbReference>
<dbReference type="InterPro" id="IPR000436">
    <property type="entry name" value="Sushi_SCR_CCP_dom"/>
</dbReference>
<dbReference type="InterPro" id="IPR011583">
    <property type="entry name" value="Chitinase_II/V-like_cat"/>
</dbReference>
<dbReference type="InterPro" id="IPR009003">
    <property type="entry name" value="Peptidase_S1_PA"/>
</dbReference>
<accession>A0AAV8VJP2</accession>
<keyword evidence="4" id="KW-0378">Hydrolase</keyword>
<evidence type="ECO:0000313" key="14">
    <source>
        <dbReference type="Proteomes" id="UP001159042"/>
    </source>
</evidence>
<dbReference type="SMART" id="SM00636">
    <property type="entry name" value="Glyco_18"/>
    <property type="match status" value="1"/>
</dbReference>
<evidence type="ECO:0000256" key="4">
    <source>
        <dbReference type="ARBA" id="ARBA00022801"/>
    </source>
</evidence>
<evidence type="ECO:0000259" key="10">
    <source>
        <dbReference type="PROSITE" id="PS50240"/>
    </source>
</evidence>
<dbReference type="PROSITE" id="PS51910">
    <property type="entry name" value="GH18_2"/>
    <property type="match status" value="1"/>
</dbReference>
<dbReference type="InterPro" id="IPR043504">
    <property type="entry name" value="Peptidase_S1_PA_chymotrypsin"/>
</dbReference>
<dbReference type="SMART" id="SM00032">
    <property type="entry name" value="CCP"/>
    <property type="match status" value="3"/>
</dbReference>
<dbReference type="Gene3D" id="3.10.50.10">
    <property type="match status" value="1"/>
</dbReference>
<dbReference type="EMBL" id="JANEYG010000071">
    <property type="protein sequence ID" value="KAJ8914458.1"/>
    <property type="molecule type" value="Genomic_DNA"/>
</dbReference>
<dbReference type="CDD" id="cd00190">
    <property type="entry name" value="Tryp_SPc"/>
    <property type="match status" value="1"/>
</dbReference>
<dbReference type="Gene3D" id="3.20.20.80">
    <property type="entry name" value="Glycosidases"/>
    <property type="match status" value="1"/>
</dbReference>
<dbReference type="PANTHER" id="PTHR11177">
    <property type="entry name" value="CHITINASE"/>
    <property type="match status" value="1"/>
</dbReference>
<dbReference type="Gene3D" id="2.40.10.10">
    <property type="entry name" value="Trypsin-like serine proteases"/>
    <property type="match status" value="2"/>
</dbReference>
<dbReference type="FunFam" id="2.40.10.10:FF:000054">
    <property type="entry name" value="Complement C1r subcomponent"/>
    <property type="match status" value="1"/>
</dbReference>
<feature type="non-terminal residue" evidence="13">
    <location>
        <position position="1"/>
    </location>
</feature>
<dbReference type="AlphaFoldDB" id="A0AAV8VJP2"/>
<dbReference type="GO" id="GO:0004568">
    <property type="term" value="F:chitinase activity"/>
    <property type="evidence" value="ECO:0007669"/>
    <property type="project" value="TreeGrafter"/>
</dbReference>
<comment type="caution">
    <text evidence="13">The sequence shown here is derived from an EMBL/GenBank/DDBJ whole genome shotgun (WGS) entry which is preliminary data.</text>
</comment>
<keyword evidence="2" id="KW-0964">Secreted</keyword>
<keyword evidence="5" id="KW-1015">Disulfide bond</keyword>
<dbReference type="SMART" id="SM00020">
    <property type="entry name" value="Tryp_SPc"/>
    <property type="match status" value="1"/>
</dbReference>
<keyword evidence="7" id="KW-0326">Glycosidase</keyword>
<dbReference type="Pfam" id="PF00704">
    <property type="entry name" value="Glyco_hydro_18"/>
    <property type="match status" value="1"/>
</dbReference>
<evidence type="ECO:0000256" key="8">
    <source>
        <dbReference type="PROSITE-ProRule" id="PRU00302"/>
    </source>
</evidence>
<dbReference type="SUPFAM" id="SSF50494">
    <property type="entry name" value="Trypsin-like serine proteases"/>
    <property type="match status" value="1"/>
</dbReference>
<dbReference type="GO" id="GO:0005576">
    <property type="term" value="C:extracellular region"/>
    <property type="evidence" value="ECO:0007669"/>
    <property type="project" value="UniProtKB-SubCell"/>
</dbReference>
<feature type="compositionally biased region" description="Low complexity" evidence="9">
    <location>
        <begin position="546"/>
        <end position="565"/>
    </location>
</feature>
<dbReference type="InterPro" id="IPR035976">
    <property type="entry name" value="Sushi/SCR/CCP_sf"/>
</dbReference>
<dbReference type="InterPro" id="IPR018114">
    <property type="entry name" value="TRYPSIN_HIS"/>
</dbReference>
<dbReference type="Pfam" id="PF00084">
    <property type="entry name" value="Sushi"/>
    <property type="match status" value="1"/>
</dbReference>
<dbReference type="InterPro" id="IPR001223">
    <property type="entry name" value="Glyco_hydro18_cat"/>
</dbReference>
<dbReference type="GO" id="GO:0005975">
    <property type="term" value="P:carbohydrate metabolic process"/>
    <property type="evidence" value="ECO:0007669"/>
    <property type="project" value="InterPro"/>
</dbReference>
<dbReference type="InterPro" id="IPR001254">
    <property type="entry name" value="Trypsin_dom"/>
</dbReference>
<comment type="caution">
    <text evidence="8">Lacks conserved residue(s) required for the propagation of feature annotation.</text>
</comment>
<dbReference type="GO" id="GO:0008061">
    <property type="term" value="F:chitin binding"/>
    <property type="evidence" value="ECO:0007669"/>
    <property type="project" value="InterPro"/>
</dbReference>
<dbReference type="InterPro" id="IPR029070">
    <property type="entry name" value="Chitinase_insertion_sf"/>
</dbReference>
<evidence type="ECO:0000256" key="2">
    <source>
        <dbReference type="ARBA" id="ARBA00022525"/>
    </source>
</evidence>
<feature type="domain" description="Sushi" evidence="11">
    <location>
        <begin position="484"/>
        <end position="539"/>
    </location>
</feature>
<evidence type="ECO:0000259" key="12">
    <source>
        <dbReference type="PROSITE" id="PS51910"/>
    </source>
</evidence>
<dbReference type="SUPFAM" id="SSF51445">
    <property type="entry name" value="(Trans)glycosidases"/>
    <property type="match status" value="1"/>
</dbReference>
<evidence type="ECO:0000256" key="6">
    <source>
        <dbReference type="ARBA" id="ARBA00023180"/>
    </source>
</evidence>
<feature type="domain" description="Peptidase S1" evidence="10">
    <location>
        <begin position="147"/>
        <end position="402"/>
    </location>
</feature>
<keyword evidence="14" id="KW-1185">Reference proteome</keyword>
<dbReference type="GO" id="GO:0004252">
    <property type="term" value="F:serine-type endopeptidase activity"/>
    <property type="evidence" value="ECO:0007669"/>
    <property type="project" value="InterPro"/>
</dbReference>
<evidence type="ECO:0000256" key="1">
    <source>
        <dbReference type="ARBA" id="ARBA00004613"/>
    </source>
</evidence>
<keyword evidence="8" id="KW-0768">Sushi</keyword>
<proteinExistence type="predicted"/>
<evidence type="ECO:0000256" key="7">
    <source>
        <dbReference type="ARBA" id="ARBA00023295"/>
    </source>
</evidence>
<evidence type="ECO:0000256" key="3">
    <source>
        <dbReference type="ARBA" id="ARBA00022729"/>
    </source>
</evidence>